<dbReference type="Gene3D" id="3.40.50.10810">
    <property type="entry name" value="Tandem AAA-ATPase domain"/>
    <property type="match status" value="1"/>
</dbReference>
<dbReference type="PROSITE" id="PS51194">
    <property type="entry name" value="HELICASE_CTER"/>
    <property type="match status" value="1"/>
</dbReference>
<dbReference type="CDD" id="cd18793">
    <property type="entry name" value="SF2_C_SNF"/>
    <property type="match status" value="1"/>
</dbReference>
<dbReference type="Pfam" id="PF00271">
    <property type="entry name" value="Helicase_C"/>
    <property type="match status" value="1"/>
</dbReference>
<dbReference type="InterPro" id="IPR007527">
    <property type="entry name" value="Znf_SWIM"/>
</dbReference>
<reference evidence="7 8" key="1">
    <citation type="submission" date="2007-06" db="EMBL/GenBank/DDBJ databases">
        <authorList>
            <person name="Shimkets L."/>
            <person name="Ferriera S."/>
            <person name="Johnson J."/>
            <person name="Kravitz S."/>
            <person name="Beeson K."/>
            <person name="Sutton G."/>
            <person name="Rogers Y.-H."/>
            <person name="Friedman R."/>
            <person name="Frazier M."/>
            <person name="Venter J.C."/>
        </authorList>
    </citation>
    <scope>NUCLEOTIDE SEQUENCE [LARGE SCALE GENOMIC DNA]</scope>
    <source>
        <strain evidence="7 8">SIR-1</strain>
    </source>
</reference>
<evidence type="ECO:0000256" key="1">
    <source>
        <dbReference type="ARBA" id="ARBA00022801"/>
    </source>
</evidence>
<dbReference type="InterPro" id="IPR014001">
    <property type="entry name" value="Helicase_ATP-bd"/>
</dbReference>
<dbReference type="STRING" id="391625.PPSIR1_11781"/>
<keyword evidence="2" id="KW-0863">Zinc-finger</keyword>
<evidence type="ECO:0000313" key="8">
    <source>
        <dbReference type="Proteomes" id="UP000005801"/>
    </source>
</evidence>
<evidence type="ECO:0000259" key="4">
    <source>
        <dbReference type="PROSITE" id="PS50966"/>
    </source>
</evidence>
<keyword evidence="2" id="KW-0862">Zinc</keyword>
<accession>A6GHJ1</accession>
<dbReference type="AlphaFoldDB" id="A6GHJ1"/>
<dbReference type="InterPro" id="IPR027417">
    <property type="entry name" value="P-loop_NTPase"/>
</dbReference>
<keyword evidence="1" id="KW-0378">Hydrolase</keyword>
<dbReference type="Pfam" id="PF00176">
    <property type="entry name" value="SNF2-rel_dom"/>
    <property type="match status" value="1"/>
</dbReference>
<dbReference type="SMART" id="SM00490">
    <property type="entry name" value="HELICc"/>
    <property type="match status" value="1"/>
</dbReference>
<comment type="caution">
    <text evidence="7">The sequence shown here is derived from an EMBL/GenBank/DDBJ whole genome shotgun (WGS) entry which is preliminary data.</text>
</comment>
<keyword evidence="2" id="KW-0479">Metal-binding</keyword>
<dbReference type="SUPFAM" id="SSF52540">
    <property type="entry name" value="P-loop containing nucleoside triphosphate hydrolases"/>
    <property type="match status" value="2"/>
</dbReference>
<name>A6GHJ1_9BACT</name>
<evidence type="ECO:0000313" key="7">
    <source>
        <dbReference type="EMBL" id="EDM74664.1"/>
    </source>
</evidence>
<dbReference type="GO" id="GO:0008270">
    <property type="term" value="F:zinc ion binding"/>
    <property type="evidence" value="ECO:0007669"/>
    <property type="project" value="UniProtKB-KW"/>
</dbReference>
<keyword evidence="7" id="KW-0547">Nucleotide-binding</keyword>
<keyword evidence="8" id="KW-1185">Reference proteome</keyword>
<dbReference type="InterPro" id="IPR038718">
    <property type="entry name" value="SNF2-like_sf"/>
</dbReference>
<dbReference type="SMART" id="SM00487">
    <property type="entry name" value="DEXDc"/>
    <property type="match status" value="1"/>
</dbReference>
<dbReference type="eggNOG" id="COG0553">
    <property type="taxonomic scope" value="Bacteria"/>
</dbReference>
<dbReference type="InterPro" id="IPR000330">
    <property type="entry name" value="SNF2_N"/>
</dbReference>
<feature type="domain" description="Helicase ATP-binding" evidence="5">
    <location>
        <begin position="639"/>
        <end position="803"/>
    </location>
</feature>
<dbReference type="RefSeq" id="WP_006976178.1">
    <property type="nucleotide sequence ID" value="NZ_ABCS01000120.1"/>
</dbReference>
<keyword evidence="7" id="KW-0347">Helicase</keyword>
<dbReference type="GO" id="GO:0016787">
    <property type="term" value="F:hydrolase activity"/>
    <property type="evidence" value="ECO:0007669"/>
    <property type="project" value="UniProtKB-KW"/>
</dbReference>
<dbReference type="EMBL" id="ABCS01000120">
    <property type="protein sequence ID" value="EDM74664.1"/>
    <property type="molecule type" value="Genomic_DNA"/>
</dbReference>
<evidence type="ECO:0000259" key="5">
    <source>
        <dbReference type="PROSITE" id="PS51192"/>
    </source>
</evidence>
<evidence type="ECO:0000259" key="6">
    <source>
        <dbReference type="PROSITE" id="PS51194"/>
    </source>
</evidence>
<feature type="region of interest" description="Disordered" evidence="3">
    <location>
        <begin position="1116"/>
        <end position="1158"/>
    </location>
</feature>
<dbReference type="OrthoDB" id="9814088at2"/>
<keyword evidence="7" id="KW-0067">ATP-binding</keyword>
<evidence type="ECO:0000256" key="2">
    <source>
        <dbReference type="PROSITE-ProRule" id="PRU00325"/>
    </source>
</evidence>
<dbReference type="Gene3D" id="3.40.50.300">
    <property type="entry name" value="P-loop containing nucleotide triphosphate hydrolases"/>
    <property type="match status" value="1"/>
</dbReference>
<feature type="domain" description="SWIM-type" evidence="4">
    <location>
        <begin position="60"/>
        <end position="97"/>
    </location>
</feature>
<evidence type="ECO:0000256" key="3">
    <source>
        <dbReference type="SAM" id="MobiDB-lite"/>
    </source>
</evidence>
<dbReference type="InterPro" id="IPR049730">
    <property type="entry name" value="SNF2/RAD54-like_C"/>
</dbReference>
<protein>
    <submittedName>
        <fullName evidence="7">SNF2/helicase domain protein</fullName>
    </submittedName>
</protein>
<feature type="domain" description="Helicase C-terminal" evidence="6">
    <location>
        <begin position="929"/>
        <end position="1085"/>
    </location>
</feature>
<dbReference type="PROSITE" id="PS50966">
    <property type="entry name" value="ZF_SWIM"/>
    <property type="match status" value="1"/>
</dbReference>
<gene>
    <name evidence="7" type="ORF">PPSIR1_11781</name>
</gene>
<dbReference type="PROSITE" id="PS51192">
    <property type="entry name" value="HELICASE_ATP_BIND_1"/>
    <property type="match status" value="1"/>
</dbReference>
<sequence>MELSFQRPPAERLSVPRLRALLAWMSPRARLPTAVLERIPELIEGARLAATSQREAAFAFADNTRLSARLGSEPCRCPTHREHRFCEHRAAVAVLILWRRAPELFDLPDWQLELDYLIRPAGSGAPELGVTTNKAAAPERRACRFLVELFPTGGYAQGFDMDVRLIRANKRGDGWLKPVKLPRERARLLERTRPSAALLRVFDLHASLDELRKLDGFARKAPKLRSRLAHDLLAAFADADEELLLSYDGDPVRASTQPWQPQLQVAPATIELPEDSSDEALERRLEIRWREGLRDSWRLEPAIVLTRGGELRPLDVEVPQHLLDRLDSPAIELPIASFEGLARSILSLAPIPIEIPQPSAVGATAVARREPRLVLEERGEVLRVSGKLAYELVDGRVLEFGPDGRAPLHLGEDLTLVRDLAWEQRRWSELGAHVRVHASGTELVQEEAWAFLIDAVPSLRARAWVVFGEARVQGNRVLPDALGPRVRVGPSTDWFELEVDFAAEGGQTRVDAPAVIASWLAGERFVRLPDARVAALPSDWLERHGAALAELVELQRGANADGEERGLGAHALPLAAALLDEIDGDDDEQRGRARSWKERARALAKLGDEAGGTTLEREPPEGLQAELRPYQREGFAWLCFLRDQGLGGCLADDMGLGKTVQTLALLLDTHARTPGGPPSLVVCPTSVLHTWREQAERFCPQLRVHLHHGPRRGALPPEGGDLLGGVDLILTSYALLRQDAEQWQARRFRHLVFDEAQALKNPDSQLAKVARSVRAAHPLALSGTPMENHLGELWSLFEVLMPGFFGSRKRFRRRWVEPIEKREDAATLARLRQRVRPFMLRRLKREVASELPPKQVQVLRCRLDAGQRELYERVRHTYRATVLGAVDDRGVRGATLHILEALTRLRQACCHPALLPFPEAQAMVARSAKIELLVLLLREAIAGGHRSLVFSQWPSFLDHVSAALDEQTVAHLRLDGSTRDRGAVLDRWQDPAGPPVFLISTKAGGVGLDLTAADHVFHLDPWWNPAAEDQATDRAHRIGQDRPVMVYKLVAADTVEDKILELQARKRKLFQATVDTDRLEVAELDRADLEAVFGRADDEPSAVDALSFAPFVAHDAPAKRPPSAEFVPLSPPRPSPEASHDAGDLAEVVPLFPADEPS</sequence>
<dbReference type="PANTHER" id="PTHR10799">
    <property type="entry name" value="SNF2/RAD54 HELICASE FAMILY"/>
    <property type="match status" value="1"/>
</dbReference>
<dbReference type="CDD" id="cd18012">
    <property type="entry name" value="DEXQc_arch_SWI2_SNF2"/>
    <property type="match status" value="1"/>
</dbReference>
<dbReference type="GO" id="GO:0004386">
    <property type="term" value="F:helicase activity"/>
    <property type="evidence" value="ECO:0007669"/>
    <property type="project" value="UniProtKB-KW"/>
</dbReference>
<organism evidence="7 8">
    <name type="scientific">Plesiocystis pacifica SIR-1</name>
    <dbReference type="NCBI Taxonomy" id="391625"/>
    <lineage>
        <taxon>Bacteria</taxon>
        <taxon>Pseudomonadati</taxon>
        <taxon>Myxococcota</taxon>
        <taxon>Polyangia</taxon>
        <taxon>Nannocystales</taxon>
        <taxon>Nannocystaceae</taxon>
        <taxon>Plesiocystis</taxon>
    </lineage>
</organism>
<dbReference type="Proteomes" id="UP000005801">
    <property type="component" value="Unassembled WGS sequence"/>
</dbReference>
<proteinExistence type="predicted"/>
<dbReference type="InterPro" id="IPR001650">
    <property type="entry name" value="Helicase_C-like"/>
</dbReference>
<dbReference type="GO" id="GO:0005524">
    <property type="term" value="F:ATP binding"/>
    <property type="evidence" value="ECO:0007669"/>
    <property type="project" value="InterPro"/>
</dbReference>